<comment type="caution">
    <text evidence="2">The sequence shown here is derived from an EMBL/GenBank/DDBJ whole genome shotgun (WGS) entry which is preliminary data.</text>
</comment>
<evidence type="ECO:0000313" key="3">
    <source>
        <dbReference type="Proteomes" id="UP001497525"/>
    </source>
</evidence>
<accession>A0AAV2TJ76</accession>
<dbReference type="PANTHER" id="PTHR47331">
    <property type="entry name" value="PHD-TYPE DOMAIN-CONTAINING PROTEIN"/>
    <property type="match status" value="1"/>
</dbReference>
<dbReference type="Pfam" id="PF03564">
    <property type="entry name" value="DUF1759"/>
    <property type="match status" value="1"/>
</dbReference>
<dbReference type="InterPro" id="IPR005312">
    <property type="entry name" value="DUF1759"/>
</dbReference>
<evidence type="ECO:0000313" key="2">
    <source>
        <dbReference type="EMBL" id="CAL5136136.1"/>
    </source>
</evidence>
<evidence type="ECO:0000256" key="1">
    <source>
        <dbReference type="SAM" id="MobiDB-lite"/>
    </source>
</evidence>
<gene>
    <name evidence="2" type="ORF">CDAUBV1_LOCUS10218</name>
</gene>
<proteinExistence type="predicted"/>
<dbReference type="Proteomes" id="UP001497525">
    <property type="component" value="Unassembled WGS sequence"/>
</dbReference>
<dbReference type="EMBL" id="CAXLJL010000290">
    <property type="protein sequence ID" value="CAL5136136.1"/>
    <property type="molecule type" value="Genomic_DNA"/>
</dbReference>
<organism evidence="2 3">
    <name type="scientific">Calicophoron daubneyi</name>
    <name type="common">Rumen fluke</name>
    <name type="synonym">Paramphistomum daubneyi</name>
    <dbReference type="NCBI Taxonomy" id="300641"/>
    <lineage>
        <taxon>Eukaryota</taxon>
        <taxon>Metazoa</taxon>
        <taxon>Spiralia</taxon>
        <taxon>Lophotrochozoa</taxon>
        <taxon>Platyhelminthes</taxon>
        <taxon>Trematoda</taxon>
        <taxon>Digenea</taxon>
        <taxon>Plagiorchiida</taxon>
        <taxon>Pronocephalata</taxon>
        <taxon>Paramphistomoidea</taxon>
        <taxon>Paramphistomidae</taxon>
        <taxon>Calicophoron</taxon>
    </lineage>
</organism>
<protein>
    <submittedName>
        <fullName evidence="2">Uncharacterized protein</fullName>
    </submittedName>
</protein>
<reference evidence="2" key="1">
    <citation type="submission" date="2024-06" db="EMBL/GenBank/DDBJ databases">
        <authorList>
            <person name="Liu X."/>
            <person name="Lenzi L."/>
            <person name="Haldenby T S."/>
            <person name="Uol C."/>
        </authorList>
    </citation>
    <scope>NUCLEOTIDE SEQUENCE</scope>
</reference>
<dbReference type="AlphaFoldDB" id="A0AAV2TJ76"/>
<feature type="region of interest" description="Disordered" evidence="1">
    <location>
        <begin position="1"/>
        <end position="23"/>
    </location>
</feature>
<name>A0AAV2TJ76_CALDB</name>
<sequence>MSEKKTSSQCSDELTGQVPAGDPLSPVYAPKLSCYLASDASQLYPDINVKARERWVEAKIKERRLVEGMEVEMLRRQLEMKERLLATRALADQAKLELRVAGSADDIKLLEQAGAGFSVDQKLEKSSSNDEKILSHVIQSLELPKVEIPCFEGDPADYWRFLRCFEANVASKTSNSATRLAFLIQYCRGEARKAVEGCVILPPDEGYLKAKSILESMFGQRHAIARAQIRKIVSGSSVRTNDGMALLSLATDLRNCVVTLTQLDYLADLNCSNTIKGVLHRLPFSIQSQWAEQAFKIVQMGREPTMEDLATFVENRAAVLNSEYGQLVVDRQVRPEFATQLAQKANLRQKSVLFFALLQWEVLYFFLR</sequence>